<evidence type="ECO:0000259" key="1">
    <source>
        <dbReference type="Pfam" id="PF12080"/>
    </source>
</evidence>
<protein>
    <recommendedName>
        <fullName evidence="1">Gliding motility-associated protein GldM C-terminal domain-containing protein</fullName>
    </recommendedName>
</protein>
<evidence type="ECO:0000313" key="2">
    <source>
        <dbReference type="EMBL" id="MBC2843903.1"/>
    </source>
</evidence>
<evidence type="ECO:0000313" key="3">
    <source>
        <dbReference type="Proteomes" id="UP000533900"/>
    </source>
</evidence>
<reference evidence="2" key="1">
    <citation type="submission" date="2020-08" db="EMBL/GenBank/DDBJ databases">
        <title>Winogradskyella ouciana sp. nov., isolated from the hadal seawater of the Mariana Trench.</title>
        <authorList>
            <person name="He X."/>
        </authorList>
    </citation>
    <scope>NUCLEOTIDE SEQUENCE [LARGE SCALE GENOMIC DNA]</scope>
    <source>
        <strain evidence="2">KCTC 52348</strain>
    </source>
</reference>
<comment type="caution">
    <text evidence="2">The sequence shown here is derived from an EMBL/GenBank/DDBJ whole genome shotgun (WGS) entry which is preliminary data.</text>
</comment>
<dbReference type="InterPro" id="IPR022719">
    <property type="entry name" value="Motility-assoc_prot_GldM_C"/>
</dbReference>
<organism evidence="2 3">
    <name type="scientific">Winogradskyella flava</name>
    <dbReference type="NCBI Taxonomy" id="1884876"/>
    <lineage>
        <taxon>Bacteria</taxon>
        <taxon>Pseudomonadati</taxon>
        <taxon>Bacteroidota</taxon>
        <taxon>Flavobacteriia</taxon>
        <taxon>Flavobacteriales</taxon>
        <taxon>Flavobacteriaceae</taxon>
        <taxon>Winogradskyella</taxon>
    </lineage>
</organism>
<proteinExistence type="predicted"/>
<dbReference type="RefSeq" id="WP_185787611.1">
    <property type="nucleotide sequence ID" value="NZ_JACLCP010000001.1"/>
</dbReference>
<feature type="domain" description="Gliding motility-associated protein GldM C-terminal" evidence="1">
    <location>
        <begin position="46"/>
        <end position="107"/>
    </location>
</feature>
<name>A0A842IQ23_9FLAO</name>
<dbReference type="AlphaFoldDB" id="A0A842IQ23"/>
<dbReference type="EMBL" id="JACLCP010000001">
    <property type="protein sequence ID" value="MBC2843903.1"/>
    <property type="molecule type" value="Genomic_DNA"/>
</dbReference>
<dbReference type="Pfam" id="PF12080">
    <property type="entry name" value="GldM_4th"/>
    <property type="match status" value="1"/>
</dbReference>
<keyword evidence="3" id="KW-1185">Reference proteome</keyword>
<sequence length="145" mass="16544">MRTLFLLLFILNGSFSVNRNSSEPKIKRFPCTFQLSVNQLIADDLNFQCDSAYENKAFKIENFRITFKGQPSILVSGNTLNKKSKNLAKNLKVGDFVTIFMIENIIKDGKKSNDYSTILIKIIDEPTKLTEEEKLTDKENPTEKG</sequence>
<dbReference type="Proteomes" id="UP000533900">
    <property type="component" value="Unassembled WGS sequence"/>
</dbReference>
<accession>A0A842IQ23</accession>
<gene>
    <name evidence="2" type="ORF">H7F21_02275</name>
</gene>